<dbReference type="GO" id="GO:0003723">
    <property type="term" value="F:RNA binding"/>
    <property type="evidence" value="ECO:0007669"/>
    <property type="project" value="InterPro"/>
</dbReference>
<dbReference type="GO" id="GO:0110001">
    <property type="term" value="C:toxin-antitoxin complex"/>
    <property type="evidence" value="ECO:0007669"/>
    <property type="project" value="InterPro"/>
</dbReference>
<dbReference type="GO" id="GO:0004519">
    <property type="term" value="F:endonuclease activity"/>
    <property type="evidence" value="ECO:0007669"/>
    <property type="project" value="InterPro"/>
</dbReference>
<dbReference type="Pfam" id="PF09907">
    <property type="entry name" value="HigB_toxin"/>
    <property type="match status" value="1"/>
</dbReference>
<protein>
    <submittedName>
        <fullName evidence="1">Addiction module toxin RelE</fullName>
    </submittedName>
</protein>
<dbReference type="Proteomes" id="UP000249898">
    <property type="component" value="Chromosome"/>
</dbReference>
<name>A0A2Z4PN65_9GAMM</name>
<accession>A0A2Z4PN65</accession>
<dbReference type="RefSeq" id="WP_112135349.1">
    <property type="nucleotide sequence ID" value="NZ_CP016181.1"/>
</dbReference>
<dbReference type="EMBL" id="CP016181">
    <property type="protein sequence ID" value="AWX98965.1"/>
    <property type="molecule type" value="Genomic_DNA"/>
</dbReference>
<organism evidence="1 2">
    <name type="scientific">Marinomonas primoryensis</name>
    <dbReference type="NCBI Taxonomy" id="178399"/>
    <lineage>
        <taxon>Bacteria</taxon>
        <taxon>Pseudomonadati</taxon>
        <taxon>Pseudomonadota</taxon>
        <taxon>Gammaproteobacteria</taxon>
        <taxon>Oceanospirillales</taxon>
        <taxon>Oceanospirillaceae</taxon>
        <taxon>Marinomonas</taxon>
    </lineage>
</organism>
<evidence type="ECO:0000313" key="2">
    <source>
        <dbReference type="Proteomes" id="UP000249898"/>
    </source>
</evidence>
<proteinExistence type="predicted"/>
<reference evidence="1 2" key="1">
    <citation type="submission" date="2016-06" db="EMBL/GenBank/DDBJ databases">
        <title>The sequenced genome of the ice-adhering bacterium Marinomonas primoryensis, from Antarctica.</title>
        <authorList>
            <person name="Graham L."/>
            <person name="Vance T.D.R."/>
            <person name="Davies P.L."/>
        </authorList>
    </citation>
    <scope>NUCLEOTIDE SEQUENCE [LARGE SCALE GENOMIC DNA]</scope>
    <source>
        <strain evidence="1 2">AceL</strain>
    </source>
</reference>
<dbReference type="InterPro" id="IPR018669">
    <property type="entry name" value="Toxin_HigB"/>
</dbReference>
<dbReference type="AlphaFoldDB" id="A0A2Z4PN65"/>
<gene>
    <name evidence="1" type="ORF">A8139_02360</name>
</gene>
<sequence length="99" mass="12029">MRIFTKRTLREFWEQKKYQDSEQPLKAWHDEAKRAEWKTPHDIKELYRSVSIVKNNKVIFNIHGNKYRLVVEVTYENAHCYVLFVGTHKQYDKVDVDSL</sequence>
<dbReference type="OrthoDB" id="9799912at2"/>
<evidence type="ECO:0000313" key="1">
    <source>
        <dbReference type="EMBL" id="AWX98965.1"/>
    </source>
</evidence>